<accession>A0A392S3M6</accession>
<feature type="compositionally biased region" description="Gly residues" evidence="1">
    <location>
        <begin position="94"/>
        <end position="104"/>
    </location>
</feature>
<feature type="region of interest" description="Disordered" evidence="1">
    <location>
        <begin position="53"/>
        <end position="104"/>
    </location>
</feature>
<feature type="non-terminal residue" evidence="2">
    <location>
        <position position="1"/>
    </location>
</feature>
<evidence type="ECO:0000313" key="2">
    <source>
        <dbReference type="EMBL" id="MCI42495.1"/>
    </source>
</evidence>
<keyword evidence="3" id="KW-1185">Reference proteome</keyword>
<sequence length="104" mass="12047">NRYNGQNRHRNYEANDRYYEERYRTQYTSEQTREDILTGRDLNAPTSRFNLSRAPIIKHQGAPTSRFIPTREQSRSSHSLHMRYRSGQPPAAGSDGGGLVSDFK</sequence>
<protein>
    <submittedName>
        <fullName evidence="2">Uncharacterized protein</fullName>
    </submittedName>
</protein>
<feature type="non-terminal residue" evidence="2">
    <location>
        <position position="104"/>
    </location>
</feature>
<evidence type="ECO:0000313" key="3">
    <source>
        <dbReference type="Proteomes" id="UP000265520"/>
    </source>
</evidence>
<proteinExistence type="predicted"/>
<comment type="caution">
    <text evidence="2">The sequence shown here is derived from an EMBL/GenBank/DDBJ whole genome shotgun (WGS) entry which is preliminary data.</text>
</comment>
<evidence type="ECO:0000256" key="1">
    <source>
        <dbReference type="SAM" id="MobiDB-lite"/>
    </source>
</evidence>
<dbReference type="EMBL" id="LXQA010305272">
    <property type="protein sequence ID" value="MCI42495.1"/>
    <property type="molecule type" value="Genomic_DNA"/>
</dbReference>
<organism evidence="2 3">
    <name type="scientific">Trifolium medium</name>
    <dbReference type="NCBI Taxonomy" id="97028"/>
    <lineage>
        <taxon>Eukaryota</taxon>
        <taxon>Viridiplantae</taxon>
        <taxon>Streptophyta</taxon>
        <taxon>Embryophyta</taxon>
        <taxon>Tracheophyta</taxon>
        <taxon>Spermatophyta</taxon>
        <taxon>Magnoliopsida</taxon>
        <taxon>eudicotyledons</taxon>
        <taxon>Gunneridae</taxon>
        <taxon>Pentapetalae</taxon>
        <taxon>rosids</taxon>
        <taxon>fabids</taxon>
        <taxon>Fabales</taxon>
        <taxon>Fabaceae</taxon>
        <taxon>Papilionoideae</taxon>
        <taxon>50 kb inversion clade</taxon>
        <taxon>NPAAA clade</taxon>
        <taxon>Hologalegina</taxon>
        <taxon>IRL clade</taxon>
        <taxon>Trifolieae</taxon>
        <taxon>Trifolium</taxon>
    </lineage>
</organism>
<dbReference type="Proteomes" id="UP000265520">
    <property type="component" value="Unassembled WGS sequence"/>
</dbReference>
<reference evidence="2 3" key="1">
    <citation type="journal article" date="2018" name="Front. Plant Sci.">
        <title>Red Clover (Trifolium pratense) and Zigzag Clover (T. medium) - A Picture of Genomic Similarities and Differences.</title>
        <authorList>
            <person name="Dluhosova J."/>
            <person name="Istvanek J."/>
            <person name="Nedelnik J."/>
            <person name="Repkova J."/>
        </authorList>
    </citation>
    <scope>NUCLEOTIDE SEQUENCE [LARGE SCALE GENOMIC DNA]</scope>
    <source>
        <strain evidence="3">cv. 10/8</strain>
        <tissue evidence="2">Leaf</tissue>
    </source>
</reference>
<dbReference type="AlphaFoldDB" id="A0A392S3M6"/>
<name>A0A392S3M6_9FABA</name>